<dbReference type="PROSITE" id="PS51257">
    <property type="entry name" value="PROKAR_LIPOPROTEIN"/>
    <property type="match status" value="1"/>
</dbReference>
<accession>A0A4R0NHQ8</accession>
<dbReference type="SUPFAM" id="SSF48452">
    <property type="entry name" value="TPR-like"/>
    <property type="match status" value="1"/>
</dbReference>
<organism evidence="8 9">
    <name type="scientific">Pedobacter hiemivivus</name>
    <dbReference type="NCBI Taxonomy" id="2530454"/>
    <lineage>
        <taxon>Bacteria</taxon>
        <taxon>Pseudomonadati</taxon>
        <taxon>Bacteroidota</taxon>
        <taxon>Sphingobacteriia</taxon>
        <taxon>Sphingobacteriales</taxon>
        <taxon>Sphingobacteriaceae</taxon>
        <taxon>Pedobacter</taxon>
    </lineage>
</organism>
<comment type="caution">
    <text evidence="8">The sequence shown here is derived from an EMBL/GenBank/DDBJ whole genome shotgun (WGS) entry which is preliminary data.</text>
</comment>
<comment type="subcellular location">
    <subcellularLocation>
        <location evidence="1">Cell outer membrane</location>
    </subcellularLocation>
</comment>
<evidence type="ECO:0000259" key="7">
    <source>
        <dbReference type="Pfam" id="PF14322"/>
    </source>
</evidence>
<evidence type="ECO:0000256" key="4">
    <source>
        <dbReference type="ARBA" id="ARBA00023136"/>
    </source>
</evidence>
<dbReference type="Pfam" id="PF07980">
    <property type="entry name" value="SusD_RagB"/>
    <property type="match status" value="1"/>
</dbReference>
<dbReference type="OrthoDB" id="621570at2"/>
<evidence type="ECO:0000256" key="2">
    <source>
        <dbReference type="ARBA" id="ARBA00006275"/>
    </source>
</evidence>
<feature type="domain" description="RagB/SusD" evidence="6">
    <location>
        <begin position="330"/>
        <end position="469"/>
    </location>
</feature>
<dbReference type="Pfam" id="PF14322">
    <property type="entry name" value="SusD-like_3"/>
    <property type="match status" value="1"/>
</dbReference>
<dbReference type="CDD" id="cd08977">
    <property type="entry name" value="SusD"/>
    <property type="match status" value="1"/>
</dbReference>
<name>A0A4R0NHQ8_9SPHI</name>
<protein>
    <submittedName>
        <fullName evidence="8">RagB/SusD family nutrient uptake outer membrane protein</fullName>
    </submittedName>
</protein>
<sequence>MKKKFNIRNIVVVVVIGLSATSCEKLIETPSNLPGQLVTEKVFTDSIGSVNGVVGIYSKAFSTYGPLAGYLSIFPSMSSDDMISSSDAYSPIFNNKLTPGNEGNQNEGTAPIWSGFYGNTMIYHANAAIEGLNASKGITETLRSQLIGECEVVRSLSYFYLTNLFGAVPLAQTSDYTVNSKLPRSSTEDVYKLIISDLSDASRRLKDKYPSAGRARPNKYTALALLSRVQLYRQQWVKADSAATAVINAGIYRLENIDNVFLLGNEEVIWQGLSTAFYSWITQEGPMFVPFNNTSIPTYPLRKSLVDAFEPTDLRRSRWIGTSTVSGIPYYYAFKYKNTYSSRPNGATEAEVVFRLSEQYLIRAEARINQGDLGGGKADIDKVRERAGLLPTTAATKDQLLAAVLKERRTEFFCEWAHRWLDLKRHGLVNSTMAAEKPGIWPTDGHQALYPVPYVQVTSNPGWAQNPGY</sequence>
<evidence type="ECO:0000313" key="9">
    <source>
        <dbReference type="Proteomes" id="UP000291117"/>
    </source>
</evidence>
<dbReference type="Gene3D" id="1.25.40.390">
    <property type="match status" value="1"/>
</dbReference>
<keyword evidence="9" id="KW-1185">Reference proteome</keyword>
<keyword evidence="5" id="KW-0998">Cell outer membrane</keyword>
<reference evidence="8 9" key="1">
    <citation type="submission" date="2019-02" db="EMBL/GenBank/DDBJ databases">
        <title>Pedobacter sp. RP-3-8 sp. nov., isolated from Arctic soil.</title>
        <authorList>
            <person name="Dahal R.H."/>
        </authorList>
    </citation>
    <scope>NUCLEOTIDE SEQUENCE [LARGE SCALE GENOMIC DNA]</scope>
    <source>
        <strain evidence="8 9">RP-3-8</strain>
    </source>
</reference>
<evidence type="ECO:0000256" key="3">
    <source>
        <dbReference type="ARBA" id="ARBA00022729"/>
    </source>
</evidence>
<dbReference type="InterPro" id="IPR012944">
    <property type="entry name" value="SusD_RagB_dom"/>
</dbReference>
<evidence type="ECO:0000313" key="8">
    <source>
        <dbReference type="EMBL" id="TCC98833.1"/>
    </source>
</evidence>
<evidence type="ECO:0000256" key="1">
    <source>
        <dbReference type="ARBA" id="ARBA00004442"/>
    </source>
</evidence>
<dbReference type="InterPro" id="IPR011990">
    <property type="entry name" value="TPR-like_helical_dom_sf"/>
</dbReference>
<feature type="domain" description="SusD-like N-terminal" evidence="7">
    <location>
        <begin position="78"/>
        <end position="231"/>
    </location>
</feature>
<dbReference type="InterPro" id="IPR033985">
    <property type="entry name" value="SusD-like_N"/>
</dbReference>
<proteinExistence type="inferred from homology"/>
<dbReference type="RefSeq" id="WP_131607813.1">
    <property type="nucleotide sequence ID" value="NZ_SJSM01000002.1"/>
</dbReference>
<dbReference type="GO" id="GO:0009279">
    <property type="term" value="C:cell outer membrane"/>
    <property type="evidence" value="ECO:0007669"/>
    <property type="project" value="UniProtKB-SubCell"/>
</dbReference>
<keyword evidence="3" id="KW-0732">Signal</keyword>
<dbReference type="EMBL" id="SJSM01000002">
    <property type="protein sequence ID" value="TCC98833.1"/>
    <property type="molecule type" value="Genomic_DNA"/>
</dbReference>
<gene>
    <name evidence="8" type="ORF">EZ444_06035</name>
</gene>
<dbReference type="AlphaFoldDB" id="A0A4R0NHQ8"/>
<keyword evidence="4" id="KW-0472">Membrane</keyword>
<dbReference type="Proteomes" id="UP000291117">
    <property type="component" value="Unassembled WGS sequence"/>
</dbReference>
<evidence type="ECO:0000256" key="5">
    <source>
        <dbReference type="ARBA" id="ARBA00023237"/>
    </source>
</evidence>
<comment type="similarity">
    <text evidence="2">Belongs to the SusD family.</text>
</comment>
<evidence type="ECO:0000259" key="6">
    <source>
        <dbReference type="Pfam" id="PF07980"/>
    </source>
</evidence>